<dbReference type="PROSITE" id="PS50109">
    <property type="entry name" value="HIS_KIN"/>
    <property type="match status" value="1"/>
</dbReference>
<gene>
    <name evidence="10" type="ORF">ACFQL9_12825</name>
</gene>
<dbReference type="EC" id="2.7.13.3" evidence="2"/>
<dbReference type="GO" id="GO:0000160">
    <property type="term" value="P:phosphorelay signal transduction system"/>
    <property type="evidence" value="ECO:0007669"/>
    <property type="project" value="UniProtKB-KW"/>
</dbReference>
<accession>A0ABD5WB54</accession>
<dbReference type="PROSITE" id="PS50112">
    <property type="entry name" value="PAS"/>
    <property type="match status" value="1"/>
</dbReference>
<dbReference type="PANTHER" id="PTHR43711">
    <property type="entry name" value="TWO-COMPONENT HISTIDINE KINASE"/>
    <property type="match status" value="1"/>
</dbReference>
<feature type="domain" description="PAC" evidence="9">
    <location>
        <begin position="92"/>
        <end position="141"/>
    </location>
</feature>
<dbReference type="AlphaFoldDB" id="A0ABD5WB54"/>
<dbReference type="InterPro" id="IPR003594">
    <property type="entry name" value="HATPase_dom"/>
</dbReference>
<dbReference type="CDD" id="cd00082">
    <property type="entry name" value="HisKA"/>
    <property type="match status" value="1"/>
</dbReference>
<evidence type="ECO:0000259" key="9">
    <source>
        <dbReference type="PROSITE" id="PS50113"/>
    </source>
</evidence>
<sequence length="346" mass="37404">MTADGTDGDRSGDGPDGVVSLEEIPLHSTNLLSLLDSDGVIRYQSPAIARLCGFEQADLVGVPCTECFHPADRERVAAAFDNVVASEEYTVEAVEYRHLNADGSYTWVESVASSTPTPDGYYVVNTRDITVRKRNREELERANERLEAFADVVSHDLRNPLGVAQGYLAMNEDALPPDHYAAIADALDRMEVLIDGLLTNARVESRGVDLRPVDLRRVVEACWRNVVSADATLHNDVDVTIAADELQLARLLENLFRNALDHGTDGVAITVGALPDGFTVEDDGPGIPDDERADVFDAGYSTSTHGTGLGLAIVERVVESHGWDVRVTEAPTGGARFEITGVEFAA</sequence>
<comment type="catalytic activity">
    <reaction evidence="1">
        <text>ATP + protein L-histidine = ADP + protein N-phospho-L-histidine.</text>
        <dbReference type="EC" id="2.7.13.3"/>
    </reaction>
</comment>
<dbReference type="InterPro" id="IPR036890">
    <property type="entry name" value="HATPase_C_sf"/>
</dbReference>
<dbReference type="SMART" id="SM00091">
    <property type="entry name" value="PAS"/>
    <property type="match status" value="1"/>
</dbReference>
<dbReference type="GeneID" id="81124339"/>
<comment type="caution">
    <text evidence="10">The sequence shown here is derived from an EMBL/GenBank/DDBJ whole genome shotgun (WGS) entry which is preliminary data.</text>
</comment>
<dbReference type="InterPro" id="IPR013655">
    <property type="entry name" value="PAS_fold_3"/>
</dbReference>
<dbReference type="Pfam" id="PF08447">
    <property type="entry name" value="PAS_3"/>
    <property type="match status" value="1"/>
</dbReference>
<dbReference type="PANTHER" id="PTHR43711:SF1">
    <property type="entry name" value="HISTIDINE KINASE 1"/>
    <property type="match status" value="1"/>
</dbReference>
<keyword evidence="5 10" id="KW-0418">Kinase</keyword>
<dbReference type="InterPro" id="IPR000700">
    <property type="entry name" value="PAS-assoc_C"/>
</dbReference>
<proteinExistence type="predicted"/>
<feature type="domain" description="PAS" evidence="8">
    <location>
        <begin position="34"/>
        <end position="87"/>
    </location>
</feature>
<dbReference type="InterPro" id="IPR035965">
    <property type="entry name" value="PAS-like_dom_sf"/>
</dbReference>
<dbReference type="InterPro" id="IPR004358">
    <property type="entry name" value="Sig_transdc_His_kin-like_C"/>
</dbReference>
<keyword evidence="6" id="KW-0902">Two-component regulatory system</keyword>
<dbReference type="PROSITE" id="PS50113">
    <property type="entry name" value="PAC"/>
    <property type="match status" value="1"/>
</dbReference>
<evidence type="ECO:0000256" key="1">
    <source>
        <dbReference type="ARBA" id="ARBA00000085"/>
    </source>
</evidence>
<dbReference type="NCBIfam" id="TIGR00229">
    <property type="entry name" value="sensory_box"/>
    <property type="match status" value="1"/>
</dbReference>
<dbReference type="InterPro" id="IPR000014">
    <property type="entry name" value="PAS"/>
</dbReference>
<protein>
    <recommendedName>
        <fullName evidence="2">histidine kinase</fullName>
        <ecNumber evidence="2">2.7.13.3</ecNumber>
    </recommendedName>
</protein>
<evidence type="ECO:0000259" key="8">
    <source>
        <dbReference type="PROSITE" id="PS50112"/>
    </source>
</evidence>
<dbReference type="Gene3D" id="3.30.565.10">
    <property type="entry name" value="Histidine kinase-like ATPase, C-terminal domain"/>
    <property type="match status" value="1"/>
</dbReference>
<evidence type="ECO:0000313" key="10">
    <source>
        <dbReference type="EMBL" id="MFC7070529.1"/>
    </source>
</evidence>
<keyword evidence="11" id="KW-1185">Reference proteome</keyword>
<dbReference type="SUPFAM" id="SSF55874">
    <property type="entry name" value="ATPase domain of HSP90 chaperone/DNA topoisomerase II/histidine kinase"/>
    <property type="match status" value="1"/>
</dbReference>
<dbReference type="InterPro" id="IPR036097">
    <property type="entry name" value="HisK_dim/P_sf"/>
</dbReference>
<evidence type="ECO:0000256" key="3">
    <source>
        <dbReference type="ARBA" id="ARBA00022553"/>
    </source>
</evidence>
<dbReference type="Gene3D" id="3.30.450.20">
    <property type="entry name" value="PAS domain"/>
    <property type="match status" value="1"/>
</dbReference>
<keyword evidence="4" id="KW-0808">Transferase</keyword>
<evidence type="ECO:0000256" key="4">
    <source>
        <dbReference type="ARBA" id="ARBA00022679"/>
    </source>
</evidence>
<dbReference type="SUPFAM" id="SSF47384">
    <property type="entry name" value="Homodimeric domain of signal transducing histidine kinase"/>
    <property type="match status" value="1"/>
</dbReference>
<dbReference type="CDD" id="cd00075">
    <property type="entry name" value="HATPase"/>
    <property type="match status" value="1"/>
</dbReference>
<organism evidence="10 11">
    <name type="scientific">Halobaculum lipolyticum</name>
    <dbReference type="NCBI Taxonomy" id="3032001"/>
    <lineage>
        <taxon>Archaea</taxon>
        <taxon>Methanobacteriati</taxon>
        <taxon>Methanobacteriota</taxon>
        <taxon>Stenosarchaea group</taxon>
        <taxon>Halobacteria</taxon>
        <taxon>Halobacteriales</taxon>
        <taxon>Haloferacaceae</taxon>
        <taxon>Halobaculum</taxon>
    </lineage>
</organism>
<dbReference type="RefSeq" id="WP_284032484.1">
    <property type="nucleotide sequence ID" value="NZ_CP126154.1"/>
</dbReference>
<dbReference type="PRINTS" id="PR00344">
    <property type="entry name" value="BCTRLSENSOR"/>
</dbReference>
<dbReference type="EMBL" id="JBHTAH010000011">
    <property type="protein sequence ID" value="MFC7070529.1"/>
    <property type="molecule type" value="Genomic_DNA"/>
</dbReference>
<evidence type="ECO:0000313" key="11">
    <source>
        <dbReference type="Proteomes" id="UP001596461"/>
    </source>
</evidence>
<dbReference type="Gene3D" id="1.10.287.130">
    <property type="match status" value="1"/>
</dbReference>
<dbReference type="Pfam" id="PF02518">
    <property type="entry name" value="HATPase_c"/>
    <property type="match status" value="1"/>
</dbReference>
<dbReference type="CDD" id="cd00130">
    <property type="entry name" value="PAS"/>
    <property type="match status" value="1"/>
</dbReference>
<feature type="domain" description="Histidine kinase" evidence="7">
    <location>
        <begin position="152"/>
        <end position="340"/>
    </location>
</feature>
<dbReference type="SUPFAM" id="SSF55785">
    <property type="entry name" value="PYP-like sensor domain (PAS domain)"/>
    <property type="match status" value="1"/>
</dbReference>
<dbReference type="SMART" id="SM00387">
    <property type="entry name" value="HATPase_c"/>
    <property type="match status" value="1"/>
</dbReference>
<evidence type="ECO:0000259" key="7">
    <source>
        <dbReference type="PROSITE" id="PS50109"/>
    </source>
</evidence>
<dbReference type="InterPro" id="IPR003661">
    <property type="entry name" value="HisK_dim/P_dom"/>
</dbReference>
<dbReference type="GO" id="GO:0004673">
    <property type="term" value="F:protein histidine kinase activity"/>
    <property type="evidence" value="ECO:0007669"/>
    <property type="project" value="UniProtKB-EC"/>
</dbReference>
<dbReference type="Pfam" id="PF00512">
    <property type="entry name" value="HisKA"/>
    <property type="match status" value="1"/>
</dbReference>
<dbReference type="InterPro" id="IPR005467">
    <property type="entry name" value="His_kinase_dom"/>
</dbReference>
<dbReference type="InterPro" id="IPR050736">
    <property type="entry name" value="Sensor_HK_Regulatory"/>
</dbReference>
<dbReference type="Proteomes" id="UP001596461">
    <property type="component" value="Unassembled WGS sequence"/>
</dbReference>
<dbReference type="SMART" id="SM00388">
    <property type="entry name" value="HisKA"/>
    <property type="match status" value="1"/>
</dbReference>
<evidence type="ECO:0000256" key="2">
    <source>
        <dbReference type="ARBA" id="ARBA00012438"/>
    </source>
</evidence>
<reference evidence="10 11" key="1">
    <citation type="journal article" date="2019" name="Int. J. Syst. Evol. Microbiol.">
        <title>The Global Catalogue of Microorganisms (GCM) 10K type strain sequencing project: providing services to taxonomists for standard genome sequencing and annotation.</title>
        <authorList>
            <consortium name="The Broad Institute Genomics Platform"/>
            <consortium name="The Broad Institute Genome Sequencing Center for Infectious Disease"/>
            <person name="Wu L."/>
            <person name="Ma J."/>
        </authorList>
    </citation>
    <scope>NUCLEOTIDE SEQUENCE [LARGE SCALE GENOMIC DNA]</scope>
    <source>
        <strain evidence="10 11">DT31</strain>
    </source>
</reference>
<evidence type="ECO:0000256" key="6">
    <source>
        <dbReference type="ARBA" id="ARBA00023012"/>
    </source>
</evidence>
<name>A0ABD5WB54_9EURY</name>
<keyword evidence="3" id="KW-0597">Phosphoprotein</keyword>
<evidence type="ECO:0000256" key="5">
    <source>
        <dbReference type="ARBA" id="ARBA00022777"/>
    </source>
</evidence>